<gene>
    <name evidence="2" type="ORF">EIN_339630</name>
</gene>
<dbReference type="KEGG" id="eiv:EIN_339630"/>
<organism evidence="2 3">
    <name type="scientific">Entamoeba invadens IP1</name>
    <dbReference type="NCBI Taxonomy" id="370355"/>
    <lineage>
        <taxon>Eukaryota</taxon>
        <taxon>Amoebozoa</taxon>
        <taxon>Evosea</taxon>
        <taxon>Archamoebae</taxon>
        <taxon>Mastigamoebida</taxon>
        <taxon>Entamoebidae</taxon>
        <taxon>Entamoeba</taxon>
    </lineage>
</organism>
<dbReference type="EMBL" id="KB206501">
    <property type="protein sequence ID" value="ELP90262.1"/>
    <property type="molecule type" value="Genomic_DNA"/>
</dbReference>
<feature type="non-terminal residue" evidence="2">
    <location>
        <position position="144"/>
    </location>
</feature>
<evidence type="ECO:0000313" key="2">
    <source>
        <dbReference type="EMBL" id="ELP90262.1"/>
    </source>
</evidence>
<dbReference type="GeneID" id="14889240"/>
<dbReference type="RefSeq" id="XP_004257033.1">
    <property type="nucleotide sequence ID" value="XM_004256985.1"/>
</dbReference>
<dbReference type="AlphaFoldDB" id="A0A0A1U775"/>
<dbReference type="Proteomes" id="UP000014680">
    <property type="component" value="Unassembled WGS sequence"/>
</dbReference>
<protein>
    <submittedName>
        <fullName evidence="2">Uncharacterized protein</fullName>
    </submittedName>
</protein>
<proteinExistence type="predicted"/>
<name>A0A0A1U775_ENTIV</name>
<feature type="compositionally biased region" description="Basic and acidic residues" evidence="1">
    <location>
        <begin position="110"/>
        <end position="138"/>
    </location>
</feature>
<evidence type="ECO:0000256" key="1">
    <source>
        <dbReference type="SAM" id="MobiDB-lite"/>
    </source>
</evidence>
<evidence type="ECO:0000313" key="3">
    <source>
        <dbReference type="Proteomes" id="UP000014680"/>
    </source>
</evidence>
<feature type="region of interest" description="Disordered" evidence="1">
    <location>
        <begin position="110"/>
        <end position="144"/>
    </location>
</feature>
<dbReference type="SUPFAM" id="SSF90257">
    <property type="entry name" value="Myosin rod fragments"/>
    <property type="match status" value="1"/>
</dbReference>
<keyword evidence="3" id="KW-1185">Reference proteome</keyword>
<reference evidence="2 3" key="1">
    <citation type="submission" date="2012-10" db="EMBL/GenBank/DDBJ databases">
        <authorList>
            <person name="Zafar N."/>
            <person name="Inman J."/>
            <person name="Hall N."/>
            <person name="Lorenzi H."/>
            <person name="Caler E."/>
        </authorList>
    </citation>
    <scope>NUCLEOTIDE SEQUENCE [LARGE SCALE GENOMIC DNA]</scope>
    <source>
        <strain evidence="2 3">IP1</strain>
    </source>
</reference>
<feature type="non-terminal residue" evidence="2">
    <location>
        <position position="1"/>
    </location>
</feature>
<dbReference type="VEuPathDB" id="AmoebaDB:EIN_339630"/>
<accession>A0A0A1U775</accession>
<sequence>MKSQEDQKHIEELQGDIKRGKEDLSKLTTEYKLLEADNQRLQDEITEHKATIVKRDSKLVAEEDNSKDLEKQLHEKEDDIAYLENEKQSVEDASKIENYESQIKALEAQKKMALDDKAEAEKTAADQSDRRKKMEDQVKALNAQ</sequence>